<protein>
    <submittedName>
        <fullName evidence="3">DUF3533 domain-containing protein</fullName>
    </submittedName>
</protein>
<evidence type="ECO:0000313" key="4">
    <source>
        <dbReference type="Proteomes" id="UP000613580"/>
    </source>
</evidence>
<dbReference type="PANTHER" id="PTHR34814:SF1">
    <property type="entry name" value="NITROSOGUANIDINE RESISTANCE PROTEIN SNG1"/>
    <property type="match status" value="1"/>
</dbReference>
<comment type="caution">
    <text evidence="3">The sequence shown here is derived from an EMBL/GenBank/DDBJ whole genome shotgun (WGS) entry which is preliminary data.</text>
</comment>
<gene>
    <name evidence="3" type="ORF">HMN09_00179100</name>
</gene>
<feature type="transmembrane region" description="Helical" evidence="1">
    <location>
        <begin position="64"/>
        <end position="84"/>
    </location>
</feature>
<organism evidence="3 4">
    <name type="scientific">Mycena chlorophos</name>
    <name type="common">Agaric fungus</name>
    <name type="synonym">Agaricus chlorophos</name>
    <dbReference type="NCBI Taxonomy" id="658473"/>
    <lineage>
        <taxon>Eukaryota</taxon>
        <taxon>Fungi</taxon>
        <taxon>Dikarya</taxon>
        <taxon>Basidiomycota</taxon>
        <taxon>Agaricomycotina</taxon>
        <taxon>Agaricomycetes</taxon>
        <taxon>Agaricomycetidae</taxon>
        <taxon>Agaricales</taxon>
        <taxon>Marasmiineae</taxon>
        <taxon>Mycenaceae</taxon>
        <taxon>Mycena</taxon>
    </lineage>
</organism>
<feature type="transmembrane region" description="Helical" evidence="1">
    <location>
        <begin position="256"/>
        <end position="282"/>
    </location>
</feature>
<accession>A0A8H6WJI3</accession>
<dbReference type="PANTHER" id="PTHR34814">
    <property type="entry name" value="NITROSOGUANIDINE RESISTANCE PROTEIN SNG1"/>
    <property type="match status" value="1"/>
</dbReference>
<keyword evidence="1" id="KW-1133">Transmembrane helix</keyword>
<dbReference type="AlphaFoldDB" id="A0A8H6WJI3"/>
<dbReference type="InterPro" id="IPR022703">
    <property type="entry name" value="DUF3533"/>
</dbReference>
<evidence type="ECO:0000313" key="3">
    <source>
        <dbReference type="EMBL" id="KAF7320924.1"/>
    </source>
</evidence>
<feature type="transmembrane region" description="Helical" evidence="1">
    <location>
        <begin position="420"/>
        <end position="441"/>
    </location>
</feature>
<dbReference type="GO" id="GO:0016020">
    <property type="term" value="C:membrane"/>
    <property type="evidence" value="ECO:0007669"/>
    <property type="project" value="TreeGrafter"/>
</dbReference>
<dbReference type="Proteomes" id="UP000613580">
    <property type="component" value="Unassembled WGS sequence"/>
</dbReference>
<dbReference type="InterPro" id="IPR053001">
    <property type="entry name" value="MNNG_permease-like"/>
</dbReference>
<reference evidence="3" key="1">
    <citation type="submission" date="2020-05" db="EMBL/GenBank/DDBJ databases">
        <title>Mycena genomes resolve the evolution of fungal bioluminescence.</title>
        <authorList>
            <person name="Tsai I.J."/>
        </authorList>
    </citation>
    <scope>NUCLEOTIDE SEQUENCE</scope>
    <source>
        <strain evidence="3">110903Hualien_Pintung</strain>
    </source>
</reference>
<feature type="transmembrane region" description="Helical" evidence="1">
    <location>
        <begin position="367"/>
        <end position="400"/>
    </location>
</feature>
<dbReference type="EMBL" id="JACAZE010000002">
    <property type="protein sequence ID" value="KAF7320924.1"/>
    <property type="molecule type" value="Genomic_DNA"/>
</dbReference>
<dbReference type="Pfam" id="PF12051">
    <property type="entry name" value="DUF3533"/>
    <property type="match status" value="1"/>
</dbReference>
<feature type="transmembrane region" description="Helical" evidence="1">
    <location>
        <begin position="294"/>
        <end position="320"/>
    </location>
</feature>
<keyword evidence="1" id="KW-0472">Membrane</keyword>
<feature type="transmembrane region" description="Helical" evidence="1">
    <location>
        <begin position="332"/>
        <end position="355"/>
    </location>
</feature>
<evidence type="ECO:0000256" key="1">
    <source>
        <dbReference type="SAM" id="Phobius"/>
    </source>
</evidence>
<feature type="domain" description="DUF3533" evidence="2">
    <location>
        <begin position="71"/>
        <end position="435"/>
    </location>
</feature>
<sequence>MSGLQISNPHPYNFEDQNLRRTSTVNSSSYLIVDEKPPQPPKFQGGFFDGGVAATTARKTYLKAVGPAVGLICTAILLFLPLYWGSVVKSPGGALPGWVVDFDGGEIGAVVTNALAQLPVTEGGIQWTVLNASSFPGGVDQLSQAVLNEEVWYAMAVNPGLTANLTASLNSTDPLKTYNPNNALSWIGVEARNENIYRIHARVVAAQVAGITAKFTGSFLRIISSSDNVPQLLAASSDIISQPVYYTPINLKPFDVLVASAPVFVGLFYLMILSFFVVNVAAGARMMSGVDTSLSLLQLIVLRLVTSFSAYFCLALFYLVLNLAFGLPVTRFFGGGGVLIFFFLTWLFILASGLAIESMVTILTLKFVPFFLLLWIISNVSITFFPIEVLPALYGYGWVWPMFNVSQAVRAIVFGTKNTIAINVAVLIVWIILSCLTLTGFQIVVRKKAMAAAAQAGKV</sequence>
<evidence type="ECO:0000259" key="2">
    <source>
        <dbReference type="Pfam" id="PF12051"/>
    </source>
</evidence>
<name>A0A8H6WJI3_MYCCL</name>
<proteinExistence type="predicted"/>
<keyword evidence="4" id="KW-1185">Reference proteome</keyword>
<dbReference type="OrthoDB" id="2140105at2759"/>
<keyword evidence="1" id="KW-0812">Transmembrane</keyword>